<organism evidence="2 3">
    <name type="scientific">Solanum verrucosum</name>
    <dbReference type="NCBI Taxonomy" id="315347"/>
    <lineage>
        <taxon>Eukaryota</taxon>
        <taxon>Viridiplantae</taxon>
        <taxon>Streptophyta</taxon>
        <taxon>Embryophyta</taxon>
        <taxon>Tracheophyta</taxon>
        <taxon>Spermatophyta</taxon>
        <taxon>Magnoliopsida</taxon>
        <taxon>eudicotyledons</taxon>
        <taxon>Gunneridae</taxon>
        <taxon>Pentapetalae</taxon>
        <taxon>asterids</taxon>
        <taxon>lamiids</taxon>
        <taxon>Solanales</taxon>
        <taxon>Solanaceae</taxon>
        <taxon>Solanoideae</taxon>
        <taxon>Solaneae</taxon>
        <taxon>Solanum</taxon>
    </lineage>
</organism>
<evidence type="ECO:0008006" key="4">
    <source>
        <dbReference type="Google" id="ProtNLM"/>
    </source>
</evidence>
<evidence type="ECO:0000313" key="2">
    <source>
        <dbReference type="EMBL" id="WMV59511.1"/>
    </source>
</evidence>
<gene>
    <name evidence="2" type="ORF">MTR67_052896</name>
</gene>
<dbReference type="Proteomes" id="UP001234989">
    <property type="component" value="Chromosome 12"/>
</dbReference>
<dbReference type="EMBL" id="CP133623">
    <property type="protein sequence ID" value="WMV59511.1"/>
    <property type="molecule type" value="Genomic_DNA"/>
</dbReference>
<accession>A0AAF0V9S6</accession>
<proteinExistence type="predicted"/>
<name>A0AAF0V9S6_SOLVR</name>
<evidence type="ECO:0000313" key="3">
    <source>
        <dbReference type="Proteomes" id="UP001234989"/>
    </source>
</evidence>
<dbReference type="AlphaFoldDB" id="A0AAF0V9S6"/>
<keyword evidence="3" id="KW-1185">Reference proteome</keyword>
<sequence>MRYLSFTKYERLKKFVNRETYLIRKADKKEEQISKLEKINEEKEMELLFNQLMEGKSINELDARQMKGLLKVFVAKTAKINERKIQLEKPPNPPSNNKNVISTSLVEDLLNDGYFFETMAAIGDGSGTEIGPTEGNDTNAEDDGHSKDLN</sequence>
<protein>
    <recommendedName>
        <fullName evidence="4">Type I MADS box transcription factor</fullName>
    </recommendedName>
</protein>
<evidence type="ECO:0000256" key="1">
    <source>
        <dbReference type="SAM" id="MobiDB-lite"/>
    </source>
</evidence>
<feature type="region of interest" description="Disordered" evidence="1">
    <location>
        <begin position="125"/>
        <end position="150"/>
    </location>
</feature>
<reference evidence="2" key="1">
    <citation type="submission" date="2023-08" db="EMBL/GenBank/DDBJ databases">
        <title>A de novo genome assembly of Solanum verrucosum Schlechtendal, a Mexican diploid species geographically isolated from the other diploid A-genome species in potato relatives.</title>
        <authorList>
            <person name="Hosaka K."/>
        </authorList>
    </citation>
    <scope>NUCLEOTIDE SEQUENCE</scope>
    <source>
        <tissue evidence="2">Young leaves</tissue>
    </source>
</reference>